<evidence type="ECO:0000313" key="2">
    <source>
        <dbReference type="EMBL" id="KAK1937699.1"/>
    </source>
</evidence>
<dbReference type="EMBL" id="JAHBMH010000033">
    <property type="protein sequence ID" value="KAK1937699.1"/>
    <property type="molecule type" value="Genomic_DNA"/>
</dbReference>
<evidence type="ECO:0000313" key="3">
    <source>
        <dbReference type="Proteomes" id="UP001195914"/>
    </source>
</evidence>
<gene>
    <name evidence="2" type="ORF">X943_003978</name>
</gene>
<evidence type="ECO:0000259" key="1">
    <source>
        <dbReference type="PROSITE" id="PS50878"/>
    </source>
</evidence>
<keyword evidence="2" id="KW-0808">Transferase</keyword>
<protein>
    <submittedName>
        <fullName evidence="2">Reverse transcriptase</fullName>
    </submittedName>
</protein>
<name>A0AAD9GG11_BABDI</name>
<dbReference type="GO" id="GO:0003964">
    <property type="term" value="F:RNA-directed DNA polymerase activity"/>
    <property type="evidence" value="ECO:0007669"/>
    <property type="project" value="UniProtKB-KW"/>
</dbReference>
<dbReference type="Proteomes" id="UP001195914">
    <property type="component" value="Unassembled WGS sequence"/>
</dbReference>
<keyword evidence="2" id="KW-0695">RNA-directed DNA polymerase</keyword>
<organism evidence="2 3">
    <name type="scientific">Babesia divergens</name>
    <dbReference type="NCBI Taxonomy" id="32595"/>
    <lineage>
        <taxon>Eukaryota</taxon>
        <taxon>Sar</taxon>
        <taxon>Alveolata</taxon>
        <taxon>Apicomplexa</taxon>
        <taxon>Aconoidasida</taxon>
        <taxon>Piroplasmida</taxon>
        <taxon>Babesiidae</taxon>
        <taxon>Babesia</taxon>
    </lineage>
</organism>
<dbReference type="AlphaFoldDB" id="A0AAD9GG11"/>
<comment type="caution">
    <text evidence="2">The sequence shown here is derived from an EMBL/GenBank/DDBJ whole genome shotgun (WGS) entry which is preliminary data.</text>
</comment>
<dbReference type="PANTHER" id="PTHR35450">
    <property type="entry name" value="REVERSE TRANSCRIPTASE DOMAIN-CONTAINING PROTEIN"/>
    <property type="match status" value="1"/>
</dbReference>
<feature type="non-terminal residue" evidence="2">
    <location>
        <position position="525"/>
    </location>
</feature>
<dbReference type="Pfam" id="PF00078">
    <property type="entry name" value="RVT_1"/>
    <property type="match status" value="1"/>
</dbReference>
<dbReference type="PROSITE" id="PS50878">
    <property type="entry name" value="RT_POL"/>
    <property type="match status" value="1"/>
</dbReference>
<reference evidence="2" key="1">
    <citation type="journal article" date="2014" name="Nucleic Acids Res.">
        <title>The evolutionary dynamics of variant antigen genes in Babesia reveal a history of genomic innovation underlying host-parasite interaction.</title>
        <authorList>
            <person name="Jackson A.P."/>
            <person name="Otto T.D."/>
            <person name="Darby A."/>
            <person name="Ramaprasad A."/>
            <person name="Xia D."/>
            <person name="Echaide I.E."/>
            <person name="Farber M."/>
            <person name="Gahlot S."/>
            <person name="Gamble J."/>
            <person name="Gupta D."/>
            <person name="Gupta Y."/>
            <person name="Jackson L."/>
            <person name="Malandrin L."/>
            <person name="Malas T.B."/>
            <person name="Moussa E."/>
            <person name="Nair M."/>
            <person name="Reid A.J."/>
            <person name="Sanders M."/>
            <person name="Sharma J."/>
            <person name="Tracey A."/>
            <person name="Quail M.A."/>
            <person name="Weir W."/>
            <person name="Wastling J.M."/>
            <person name="Hall N."/>
            <person name="Willadsen P."/>
            <person name="Lingelbach K."/>
            <person name="Shiels B."/>
            <person name="Tait A."/>
            <person name="Berriman M."/>
            <person name="Allred D.R."/>
            <person name="Pain A."/>
        </authorList>
    </citation>
    <scope>NUCLEOTIDE SEQUENCE</scope>
    <source>
        <strain evidence="2">1802A</strain>
    </source>
</reference>
<dbReference type="CDD" id="cd01650">
    <property type="entry name" value="RT_nLTR_like"/>
    <property type="match status" value="1"/>
</dbReference>
<keyword evidence="3" id="KW-1185">Reference proteome</keyword>
<dbReference type="PANTHER" id="PTHR35450:SF2">
    <property type="entry name" value="REVERSE TRANSCRIPTASE DOMAIN-CONTAINING PROTEIN"/>
    <property type="match status" value="1"/>
</dbReference>
<sequence>MLLRRSEPTSPSQYRPITCMSTLYKLTTRCITEVVKREVEARGLLTENQMGTKRQVQGAKEHALTNIVLNVKHKHKLYVTWVDVKKAYDSVDHKYLMHVLESLKLPDWVLAFVRASISRWQIHIRWGKEALMSKKIERGILQGDSLSPLLFVLCMDPLSRKLNALYPPVKVRTPDDRILATNHLLYIDDLKIFTEEEGMLKKMTEETQKFFEAIGFRMNREKSATNSPECSNAAKLLEGTGTYKYLGITEDGNSRTSAAMLQEVTRVIVMRLQLLLKTDLSAKNLFRAINQYALTVINYFIGVVPTEKDDMAHIDKIVRRHLRQAGVIKDNSNVSRLYLPRKEMGRGLHNLQHKAEAMMLRLWLTLTKDESRSVRRAAICQYYRSSHHRVSLIVQELKDDYGLDVLPQDPIEKTIRDLRAAQTKKLHDVINETKIHKLLFSLRGQRNIDFEGSTLWMRKSMLNPQEEAKLVNLQDRNLAWMSLTGTHRGCGRAINVDHLATKCEKLVHIEYTRRHDEVARRLHFV</sequence>
<dbReference type="InterPro" id="IPR000477">
    <property type="entry name" value="RT_dom"/>
</dbReference>
<feature type="domain" description="Reverse transcriptase" evidence="1">
    <location>
        <begin position="1"/>
        <end position="250"/>
    </location>
</feature>
<dbReference type="InterPro" id="IPR043502">
    <property type="entry name" value="DNA/RNA_pol_sf"/>
</dbReference>
<proteinExistence type="predicted"/>
<accession>A0AAD9GG11</accession>
<keyword evidence="2" id="KW-0548">Nucleotidyltransferase</keyword>
<reference evidence="2" key="2">
    <citation type="submission" date="2021-05" db="EMBL/GenBank/DDBJ databases">
        <authorList>
            <person name="Pain A."/>
        </authorList>
    </citation>
    <scope>NUCLEOTIDE SEQUENCE</scope>
    <source>
        <strain evidence="2">1802A</strain>
    </source>
</reference>
<dbReference type="SUPFAM" id="SSF56672">
    <property type="entry name" value="DNA/RNA polymerases"/>
    <property type="match status" value="1"/>
</dbReference>